<accession>A0A512E4N5</accession>
<keyword evidence="3" id="KW-1185">Reference proteome</keyword>
<name>A0A512E4N5_9PROT</name>
<gene>
    <name evidence="2" type="ORF">SAE02_78540</name>
</gene>
<keyword evidence="1" id="KW-0472">Membrane</keyword>
<proteinExistence type="predicted"/>
<keyword evidence="1" id="KW-1133">Transmembrane helix</keyword>
<comment type="caution">
    <text evidence="2">The sequence shown here is derived from an EMBL/GenBank/DDBJ whole genome shotgun (WGS) entry which is preliminary data.</text>
</comment>
<feature type="transmembrane region" description="Helical" evidence="1">
    <location>
        <begin position="48"/>
        <end position="72"/>
    </location>
</feature>
<evidence type="ECO:0000256" key="1">
    <source>
        <dbReference type="SAM" id="Phobius"/>
    </source>
</evidence>
<evidence type="ECO:0000313" key="3">
    <source>
        <dbReference type="Proteomes" id="UP000321523"/>
    </source>
</evidence>
<dbReference type="EMBL" id="BJYZ01000140">
    <property type="protein sequence ID" value="GEO43706.1"/>
    <property type="molecule type" value="Genomic_DNA"/>
</dbReference>
<reference evidence="2 3" key="1">
    <citation type="submission" date="2019-07" db="EMBL/GenBank/DDBJ databases">
        <title>Whole genome shotgun sequence of Skermanella aerolata NBRC 106429.</title>
        <authorList>
            <person name="Hosoyama A."/>
            <person name="Uohara A."/>
            <person name="Ohji S."/>
            <person name="Ichikawa N."/>
        </authorList>
    </citation>
    <scope>NUCLEOTIDE SEQUENCE [LARGE SCALE GENOMIC DNA]</scope>
    <source>
        <strain evidence="2 3">NBRC 106429</strain>
    </source>
</reference>
<evidence type="ECO:0000313" key="2">
    <source>
        <dbReference type="EMBL" id="GEO43706.1"/>
    </source>
</evidence>
<sequence>MAQARDALASRRFERVRVEQLFTDPSANRTVTTTVFEQAGSRRETSNLGVWALLGVSVLLGIAAFFVTRFLLGNGLVS</sequence>
<keyword evidence="1" id="KW-0812">Transmembrane</keyword>
<protein>
    <submittedName>
        <fullName evidence="2">Uncharacterized protein</fullName>
    </submittedName>
</protein>
<dbReference type="Proteomes" id="UP000321523">
    <property type="component" value="Unassembled WGS sequence"/>
</dbReference>
<organism evidence="2 3">
    <name type="scientific">Skermanella aerolata</name>
    <dbReference type="NCBI Taxonomy" id="393310"/>
    <lineage>
        <taxon>Bacteria</taxon>
        <taxon>Pseudomonadati</taxon>
        <taxon>Pseudomonadota</taxon>
        <taxon>Alphaproteobacteria</taxon>
        <taxon>Rhodospirillales</taxon>
        <taxon>Azospirillaceae</taxon>
        <taxon>Skermanella</taxon>
    </lineage>
</organism>
<dbReference type="AlphaFoldDB" id="A0A512E4N5"/>